<evidence type="ECO:0000313" key="1">
    <source>
        <dbReference type="EMBL" id="EEF79438.1"/>
    </source>
</evidence>
<accession>C0N7P3</accession>
<evidence type="ECO:0000313" key="2">
    <source>
        <dbReference type="Proteomes" id="UP000004679"/>
    </source>
</evidence>
<proteinExistence type="predicted"/>
<protein>
    <submittedName>
        <fullName evidence="1">Uncharacterized protein</fullName>
    </submittedName>
</protein>
<reference evidence="1 2" key="1">
    <citation type="journal article" date="2011" name="J. Bacteriol.">
        <title>Draft genome sequence of the chemolithoheterotrophic, halophilic methylotroph Methylophaga thiooxydans DMS010.</title>
        <authorList>
            <person name="Boden R."/>
            <person name="Ferriera S."/>
            <person name="Johnson J."/>
            <person name="Kelly D.P."/>
            <person name="Murrell J.C."/>
            <person name="Schafer H."/>
        </authorList>
    </citation>
    <scope>NUCLEOTIDE SEQUENCE [LARGE SCALE GENOMIC DNA]</scope>
    <source>
        <strain evidence="1 2">DMS010</strain>
    </source>
</reference>
<gene>
    <name evidence="1" type="ORF">MDMS009_2025</name>
</gene>
<dbReference type="AlphaFoldDB" id="C0N7P3"/>
<dbReference type="EMBL" id="GG657899">
    <property type="protein sequence ID" value="EEF79438.1"/>
    <property type="molecule type" value="Genomic_DNA"/>
</dbReference>
<name>C0N7P3_9GAMM</name>
<organism evidence="1 2">
    <name type="scientific">Methylophaga thiooxydans DMS010</name>
    <dbReference type="NCBI Taxonomy" id="637616"/>
    <lineage>
        <taxon>Bacteria</taxon>
        <taxon>Pseudomonadati</taxon>
        <taxon>Pseudomonadota</taxon>
        <taxon>Gammaproteobacteria</taxon>
        <taxon>Thiotrichales</taxon>
        <taxon>Piscirickettsiaceae</taxon>
        <taxon>Methylophaga</taxon>
    </lineage>
</organism>
<dbReference type="HOGENOM" id="CLU_3235960_0_0_6"/>
<sequence length="43" mass="4630">MISLFEGALLSAKRWADATDANFACCVRSEATDAGNKNVNLVR</sequence>
<keyword evidence="2" id="KW-1185">Reference proteome</keyword>
<dbReference type="Proteomes" id="UP000004679">
    <property type="component" value="Unassembled WGS sequence"/>
</dbReference>